<name>A0A673G4L9_9TELE</name>
<evidence type="ECO:0000259" key="6">
    <source>
        <dbReference type="Pfam" id="PF02931"/>
    </source>
</evidence>
<feature type="transmembrane region" description="Helical" evidence="5">
    <location>
        <begin position="270"/>
        <end position="291"/>
    </location>
</feature>
<evidence type="ECO:0000256" key="4">
    <source>
        <dbReference type="ARBA" id="ARBA00023136"/>
    </source>
</evidence>
<dbReference type="InterPro" id="IPR006201">
    <property type="entry name" value="Neur_channel"/>
</dbReference>
<keyword evidence="4 5" id="KW-0472">Membrane</keyword>
<accession>A0A673G4L9</accession>
<dbReference type="InterPro" id="IPR006029">
    <property type="entry name" value="Neurotrans-gated_channel_TM"/>
</dbReference>
<dbReference type="Pfam" id="PF02931">
    <property type="entry name" value="Neur_chan_LBD"/>
    <property type="match status" value="2"/>
</dbReference>
<sequence length="429" mass="48321">MTQKCKEDDSLQTEFLHYFLQLNLCVCVCVCVAGPALCSEDETRLIRTLFTGYNKVVRPVSHFKDPVVVTVELQLIQLISVDEVNQIVTSNVRLKQVWVSAAVSVPVADGDFAIVHETKVLLEHTGMITWTPPAIFKSYCEIVVLHFPFDLQNCSMKLGTWTYDGNLVIINPDNDRPDLSHFMESGEDTPYLDISYHFLLLRLPLYFIMNVIIPCMLFSFLTGLVFYLPTDSGEKMTLSISVLLSLTVFLLVIVELIPSTSSAVPLIGKYMLFTMIFVIAFIIIAVIVINTHHRSPSTHTMPAWVRKIFIDTIPNLMFFSTIKRPSQERQEKCLFPADFDISDISGKPMPASVTYHSPITKNPDVRSAIEVVKYIADTMKSDEESNNAAEEWKFVAMVLDHILLCVFMAVCIIGTLGVFAGRLIELSML</sequence>
<feature type="domain" description="Neurotransmitter-gated ion-channel ligand-binding" evidence="6">
    <location>
        <begin position="108"/>
        <end position="187"/>
    </location>
</feature>
<dbReference type="Gene3D" id="1.20.58.390">
    <property type="entry name" value="Neurotransmitter-gated ion-channel transmembrane domain"/>
    <property type="match status" value="2"/>
</dbReference>
<reference evidence="8" key="2">
    <citation type="submission" date="2025-09" db="UniProtKB">
        <authorList>
            <consortium name="Ensembl"/>
        </authorList>
    </citation>
    <scope>IDENTIFICATION</scope>
</reference>
<dbReference type="InterPro" id="IPR036719">
    <property type="entry name" value="Neuro-gated_channel_TM_sf"/>
</dbReference>
<evidence type="ECO:0000256" key="2">
    <source>
        <dbReference type="ARBA" id="ARBA00022692"/>
    </source>
</evidence>
<dbReference type="SUPFAM" id="SSF90112">
    <property type="entry name" value="Neurotransmitter-gated ion-channel transmembrane pore"/>
    <property type="match status" value="1"/>
</dbReference>
<keyword evidence="2 5" id="KW-0812">Transmembrane</keyword>
<protein>
    <submittedName>
        <fullName evidence="8">Cholinergic receptor, nicotinic, alpha 1 (muscle)</fullName>
    </submittedName>
</protein>
<dbReference type="InterPro" id="IPR036734">
    <property type="entry name" value="Neur_chan_lig-bd_sf"/>
</dbReference>
<dbReference type="AlphaFoldDB" id="A0A673G4L9"/>
<dbReference type="GO" id="GO:0016020">
    <property type="term" value="C:membrane"/>
    <property type="evidence" value="ECO:0007669"/>
    <property type="project" value="UniProtKB-SubCell"/>
</dbReference>
<comment type="subcellular location">
    <subcellularLocation>
        <location evidence="1">Membrane</location>
        <topology evidence="1">Multi-pass membrane protein</topology>
    </subcellularLocation>
</comment>
<dbReference type="InterPro" id="IPR018000">
    <property type="entry name" value="Neurotransmitter_ion_chnl_CS"/>
</dbReference>
<dbReference type="Gene3D" id="2.70.170.10">
    <property type="entry name" value="Neurotransmitter-gated ion-channel ligand-binding domain"/>
    <property type="match status" value="2"/>
</dbReference>
<dbReference type="Ensembl" id="ENSSRHT00000007285.1">
    <property type="protein sequence ID" value="ENSSRHP00000007053.1"/>
    <property type="gene ID" value="ENSSRHG00000004209.1"/>
</dbReference>
<dbReference type="CDD" id="cd19064">
    <property type="entry name" value="LGIC_TM_nAChR"/>
    <property type="match status" value="1"/>
</dbReference>
<dbReference type="GO" id="GO:0005230">
    <property type="term" value="F:extracellular ligand-gated monoatomic ion channel activity"/>
    <property type="evidence" value="ECO:0007669"/>
    <property type="project" value="InterPro"/>
</dbReference>
<organism evidence="8 9">
    <name type="scientific">Sinocyclocheilus rhinocerous</name>
    <dbReference type="NCBI Taxonomy" id="307959"/>
    <lineage>
        <taxon>Eukaryota</taxon>
        <taxon>Metazoa</taxon>
        <taxon>Chordata</taxon>
        <taxon>Craniata</taxon>
        <taxon>Vertebrata</taxon>
        <taxon>Euteleostomi</taxon>
        <taxon>Actinopterygii</taxon>
        <taxon>Neopterygii</taxon>
        <taxon>Teleostei</taxon>
        <taxon>Ostariophysi</taxon>
        <taxon>Cypriniformes</taxon>
        <taxon>Cyprinidae</taxon>
        <taxon>Cyprininae</taxon>
        <taxon>Sinocyclocheilus</taxon>
    </lineage>
</organism>
<dbReference type="PROSITE" id="PS00236">
    <property type="entry name" value="NEUROTR_ION_CHANNEL"/>
    <property type="match status" value="1"/>
</dbReference>
<dbReference type="InterPro" id="IPR006202">
    <property type="entry name" value="Neur_chan_lig-bd"/>
</dbReference>
<feature type="domain" description="Neurotransmitter-gated ion-channel ligand-binding" evidence="6">
    <location>
        <begin position="42"/>
        <end position="99"/>
    </location>
</feature>
<dbReference type="Pfam" id="PF02932">
    <property type="entry name" value="Neur_chan_memb"/>
    <property type="match status" value="1"/>
</dbReference>
<evidence type="ECO:0000256" key="5">
    <source>
        <dbReference type="SAM" id="Phobius"/>
    </source>
</evidence>
<proteinExistence type="predicted"/>
<evidence type="ECO:0000313" key="8">
    <source>
        <dbReference type="Ensembl" id="ENSSRHP00000007053.1"/>
    </source>
</evidence>
<evidence type="ECO:0000259" key="7">
    <source>
        <dbReference type="Pfam" id="PF02932"/>
    </source>
</evidence>
<feature type="transmembrane region" description="Helical" evidence="5">
    <location>
        <begin position="402"/>
        <end position="424"/>
    </location>
</feature>
<feature type="domain" description="Neurotransmitter-gated ion-channel transmembrane" evidence="7">
    <location>
        <begin position="211"/>
        <end position="419"/>
    </location>
</feature>
<keyword evidence="9" id="KW-1185">Reference proteome</keyword>
<evidence type="ECO:0000256" key="3">
    <source>
        <dbReference type="ARBA" id="ARBA00022989"/>
    </source>
</evidence>
<dbReference type="FunFam" id="1.20.58.390:FF:000013">
    <property type="entry name" value="Putative acetylcholine receptor subunit alpha"/>
    <property type="match status" value="1"/>
</dbReference>
<reference evidence="8" key="1">
    <citation type="submission" date="2025-08" db="UniProtKB">
        <authorList>
            <consortium name="Ensembl"/>
        </authorList>
    </citation>
    <scope>IDENTIFICATION</scope>
</reference>
<dbReference type="InterPro" id="IPR038050">
    <property type="entry name" value="Neuro_actylchol_rec"/>
</dbReference>
<evidence type="ECO:0000256" key="1">
    <source>
        <dbReference type="ARBA" id="ARBA00004141"/>
    </source>
</evidence>
<evidence type="ECO:0000313" key="9">
    <source>
        <dbReference type="Proteomes" id="UP000472270"/>
    </source>
</evidence>
<feature type="transmembrane region" description="Helical" evidence="5">
    <location>
        <begin position="240"/>
        <end position="258"/>
    </location>
</feature>
<feature type="transmembrane region" description="Helical" evidence="5">
    <location>
        <begin position="205"/>
        <end position="228"/>
    </location>
</feature>
<dbReference type="PANTHER" id="PTHR18945">
    <property type="entry name" value="NEUROTRANSMITTER GATED ION CHANNEL"/>
    <property type="match status" value="1"/>
</dbReference>
<dbReference type="Proteomes" id="UP000472270">
    <property type="component" value="Unassembled WGS sequence"/>
</dbReference>
<keyword evidence="3 5" id="KW-1133">Transmembrane helix</keyword>
<dbReference type="SUPFAM" id="SSF63712">
    <property type="entry name" value="Nicotinic receptor ligand binding domain-like"/>
    <property type="match status" value="1"/>
</dbReference>
<dbReference type="GO" id="GO:0004888">
    <property type="term" value="F:transmembrane signaling receptor activity"/>
    <property type="evidence" value="ECO:0007669"/>
    <property type="project" value="InterPro"/>
</dbReference>
<dbReference type="FunFam" id="1.20.58.390:FF:000016">
    <property type="entry name" value="Putative acetylcholine receptor subunit alpha"/>
    <property type="match status" value="1"/>
</dbReference>